<evidence type="ECO:0000313" key="3">
    <source>
        <dbReference type="Proteomes" id="UP000317355"/>
    </source>
</evidence>
<comment type="caution">
    <text evidence="2">The sequence shown here is derived from an EMBL/GenBank/DDBJ whole genome shotgun (WGS) entry which is preliminary data.</text>
</comment>
<evidence type="ECO:0000256" key="1">
    <source>
        <dbReference type="SAM" id="MobiDB-lite"/>
    </source>
</evidence>
<proteinExistence type="predicted"/>
<evidence type="ECO:0000313" key="2">
    <source>
        <dbReference type="EMBL" id="TVT52650.1"/>
    </source>
</evidence>
<protein>
    <submittedName>
        <fullName evidence="2">Uncharacterized protein</fullName>
    </submittedName>
</protein>
<accession>A0A558CV51</accession>
<reference evidence="2 3" key="1">
    <citation type="submission" date="2019-07" db="EMBL/GenBank/DDBJ databases">
        <title>The pathways for chlorine oxyanion respiration interact through the shared metabolite chlorate.</title>
        <authorList>
            <person name="Barnum T.P."/>
            <person name="Cheng Y."/>
            <person name="Hill K.A."/>
            <person name="Lucas L.N."/>
            <person name="Carlson H.K."/>
            <person name="Coates J.D."/>
        </authorList>
    </citation>
    <scope>NUCLEOTIDE SEQUENCE [LARGE SCALE GENOMIC DNA]</scope>
    <source>
        <strain evidence="2">BK-3</strain>
    </source>
</reference>
<dbReference type="AlphaFoldDB" id="A0A558CV51"/>
<dbReference type="EMBL" id="VMRY01000066">
    <property type="protein sequence ID" value="TVT52650.1"/>
    <property type="molecule type" value="Genomic_DNA"/>
</dbReference>
<organism evidence="2 3">
    <name type="scientific">Sedimenticola thiotaurini</name>
    <dbReference type="NCBI Taxonomy" id="1543721"/>
    <lineage>
        <taxon>Bacteria</taxon>
        <taxon>Pseudomonadati</taxon>
        <taxon>Pseudomonadota</taxon>
        <taxon>Gammaproteobacteria</taxon>
        <taxon>Chromatiales</taxon>
        <taxon>Sedimenticolaceae</taxon>
        <taxon>Sedimenticola</taxon>
    </lineage>
</organism>
<feature type="region of interest" description="Disordered" evidence="1">
    <location>
        <begin position="1"/>
        <end position="25"/>
    </location>
</feature>
<name>A0A558CV51_9GAMM</name>
<sequence>MIDDWHTTTFRSDQEPEERTLSLDRHGIPILNEVIDPERLQSEPDDDDLQQDLLFAENTQTDVGKPEQIDPALIRTELIEEIRQEMLTVIEQTSDSIAEQFRSELAATLKESLNEALEQKLQALSETPHRVDAPDNSNP</sequence>
<gene>
    <name evidence="2" type="ORF">FHK82_13055</name>
</gene>
<dbReference type="Proteomes" id="UP000317355">
    <property type="component" value="Unassembled WGS sequence"/>
</dbReference>